<feature type="transmembrane region" description="Helical" evidence="7">
    <location>
        <begin position="12"/>
        <end position="30"/>
    </location>
</feature>
<keyword evidence="4 7" id="KW-0812">Transmembrane</keyword>
<evidence type="ECO:0000256" key="5">
    <source>
        <dbReference type="ARBA" id="ARBA00022989"/>
    </source>
</evidence>
<feature type="transmembrane region" description="Helical" evidence="7">
    <location>
        <begin position="137"/>
        <end position="157"/>
    </location>
</feature>
<keyword evidence="2" id="KW-0813">Transport</keyword>
<dbReference type="PANTHER" id="PTHR43744">
    <property type="entry name" value="ABC TRANSPORTER PERMEASE PROTEIN MG189-RELATED-RELATED"/>
    <property type="match status" value="1"/>
</dbReference>
<feature type="transmembrane region" description="Helical" evidence="7">
    <location>
        <begin position="192"/>
        <end position="211"/>
    </location>
</feature>
<dbReference type="PANTHER" id="PTHR43744:SF12">
    <property type="entry name" value="ABC TRANSPORTER PERMEASE PROTEIN MG189-RELATED"/>
    <property type="match status" value="1"/>
</dbReference>
<keyword evidence="3" id="KW-1003">Cell membrane</keyword>
<accession>A0A858U3L1</accession>
<protein>
    <submittedName>
        <fullName evidence="8">Carbohydrate ABC transporter permease</fullName>
    </submittedName>
</protein>
<reference evidence="8 9" key="1">
    <citation type="submission" date="2020-04" db="EMBL/GenBank/DDBJ databases">
        <title>Novel Mycoplasma species detected in Phocoena phocoena (harbor porpoise) from the USA.</title>
        <authorList>
            <person name="Volokhov D.V."/>
        </authorList>
    </citation>
    <scope>NUCLEOTIDE SEQUENCE [LARGE SCALE GENOMIC DNA]</scope>
    <source>
        <strain evidence="8 9">Phocoena C-264-GEN</strain>
    </source>
</reference>
<dbReference type="AlphaFoldDB" id="A0A858U3L1"/>
<evidence type="ECO:0000256" key="4">
    <source>
        <dbReference type="ARBA" id="ARBA00022692"/>
    </source>
</evidence>
<feature type="transmembrane region" description="Helical" evidence="7">
    <location>
        <begin position="241"/>
        <end position="260"/>
    </location>
</feature>
<evidence type="ECO:0000256" key="1">
    <source>
        <dbReference type="ARBA" id="ARBA00004651"/>
    </source>
</evidence>
<dbReference type="SUPFAM" id="SSF161098">
    <property type="entry name" value="MetI-like"/>
    <property type="match status" value="1"/>
</dbReference>
<keyword evidence="6 7" id="KW-0472">Membrane</keyword>
<feature type="transmembrane region" description="Helical" evidence="7">
    <location>
        <begin position="69"/>
        <end position="93"/>
    </location>
</feature>
<organism evidence="8 9">
    <name type="scientific">Mycoplasma phocoenae</name>
    <dbReference type="NCBI Taxonomy" id="754517"/>
    <lineage>
        <taxon>Bacteria</taxon>
        <taxon>Bacillati</taxon>
        <taxon>Mycoplasmatota</taxon>
        <taxon>Mollicutes</taxon>
        <taxon>Mycoplasmataceae</taxon>
        <taxon>Mycoplasma</taxon>
    </lineage>
</organism>
<evidence type="ECO:0000256" key="7">
    <source>
        <dbReference type="SAM" id="Phobius"/>
    </source>
</evidence>
<sequence>MFKKIFYESLKLLFIICGCLFVLFPIYFLLMTALQSNSTSASVTETLLIKEWNFDVFISLFNKKLLSSFLLTISSSILLVIIRIIVYSLAITGLIKIKSLRFKNYFVYFLLLISLIPEYVLYSSLKLELNNWNLTSYSWFSMITNGFVSFFIFAYTYKIAQNISDAKSRLIKIDNIKWYEKVMYVYLPELKLSYLLLIIFTTTSVWNDYLWPKYLLSSSGKTNITLWFLYPRTNDVPLPNMIAAGAIISMLIPLSTYLSFSKFINKSTR</sequence>
<dbReference type="Gene3D" id="1.10.3720.10">
    <property type="entry name" value="MetI-like"/>
    <property type="match status" value="1"/>
</dbReference>
<evidence type="ECO:0000256" key="3">
    <source>
        <dbReference type="ARBA" id="ARBA00022475"/>
    </source>
</evidence>
<comment type="subcellular location">
    <subcellularLocation>
        <location evidence="1">Cell membrane</location>
        <topology evidence="1">Multi-pass membrane protein</topology>
    </subcellularLocation>
</comment>
<dbReference type="InterPro" id="IPR035906">
    <property type="entry name" value="MetI-like_sf"/>
</dbReference>
<evidence type="ECO:0000256" key="6">
    <source>
        <dbReference type="ARBA" id="ARBA00023136"/>
    </source>
</evidence>
<keyword evidence="9" id="KW-1185">Reference proteome</keyword>
<name>A0A858U3L1_9MOLU</name>
<dbReference type="GO" id="GO:0005886">
    <property type="term" value="C:plasma membrane"/>
    <property type="evidence" value="ECO:0007669"/>
    <property type="project" value="UniProtKB-SubCell"/>
</dbReference>
<dbReference type="Proteomes" id="UP000501060">
    <property type="component" value="Chromosome"/>
</dbReference>
<dbReference type="KEGG" id="mphe:HGG69_01880"/>
<gene>
    <name evidence="8" type="ORF">HGG69_01880</name>
</gene>
<keyword evidence="5 7" id="KW-1133">Transmembrane helix</keyword>
<dbReference type="EMBL" id="CP051481">
    <property type="protein sequence ID" value="QJG67060.1"/>
    <property type="molecule type" value="Genomic_DNA"/>
</dbReference>
<proteinExistence type="predicted"/>
<evidence type="ECO:0000313" key="9">
    <source>
        <dbReference type="Proteomes" id="UP000501060"/>
    </source>
</evidence>
<evidence type="ECO:0000256" key="2">
    <source>
        <dbReference type="ARBA" id="ARBA00022448"/>
    </source>
</evidence>
<evidence type="ECO:0000313" key="8">
    <source>
        <dbReference type="EMBL" id="QJG67060.1"/>
    </source>
</evidence>
<feature type="transmembrane region" description="Helical" evidence="7">
    <location>
        <begin position="105"/>
        <end position="125"/>
    </location>
</feature>